<protein>
    <recommendedName>
        <fullName evidence="1">2EXR domain-containing protein</fullName>
    </recommendedName>
</protein>
<dbReference type="PANTHER" id="PTHR35910:SF1">
    <property type="entry name" value="2EXR DOMAIN-CONTAINING PROTEIN"/>
    <property type="match status" value="1"/>
</dbReference>
<evidence type="ECO:0000313" key="3">
    <source>
        <dbReference type="Proteomes" id="UP000184330"/>
    </source>
</evidence>
<accession>A0A1L7XR76</accession>
<dbReference type="Pfam" id="PF20150">
    <property type="entry name" value="2EXR"/>
    <property type="match status" value="1"/>
</dbReference>
<gene>
    <name evidence="2" type="ORF">PAC_17443</name>
</gene>
<evidence type="ECO:0000259" key="1">
    <source>
        <dbReference type="Pfam" id="PF20150"/>
    </source>
</evidence>
<feature type="domain" description="2EXR" evidence="1">
    <location>
        <begin position="26"/>
        <end position="89"/>
    </location>
</feature>
<dbReference type="Proteomes" id="UP000184330">
    <property type="component" value="Unassembled WGS sequence"/>
</dbReference>
<dbReference type="InterPro" id="IPR045518">
    <property type="entry name" value="2EXR"/>
</dbReference>
<keyword evidence="3" id="KW-1185">Reference proteome</keyword>
<organism evidence="2 3">
    <name type="scientific">Phialocephala subalpina</name>
    <dbReference type="NCBI Taxonomy" id="576137"/>
    <lineage>
        <taxon>Eukaryota</taxon>
        <taxon>Fungi</taxon>
        <taxon>Dikarya</taxon>
        <taxon>Ascomycota</taxon>
        <taxon>Pezizomycotina</taxon>
        <taxon>Leotiomycetes</taxon>
        <taxon>Helotiales</taxon>
        <taxon>Mollisiaceae</taxon>
        <taxon>Phialocephala</taxon>
        <taxon>Phialocephala fortinii species complex</taxon>
    </lineage>
</organism>
<dbReference type="AlphaFoldDB" id="A0A1L7XR76"/>
<dbReference type="PANTHER" id="PTHR35910">
    <property type="entry name" value="2EXR DOMAIN-CONTAINING PROTEIN"/>
    <property type="match status" value="1"/>
</dbReference>
<dbReference type="EMBL" id="FJOG01000045">
    <property type="protein sequence ID" value="CZR67544.1"/>
    <property type="molecule type" value="Genomic_DNA"/>
</dbReference>
<reference evidence="2 3" key="1">
    <citation type="submission" date="2016-03" db="EMBL/GenBank/DDBJ databases">
        <authorList>
            <person name="Ploux O."/>
        </authorList>
    </citation>
    <scope>NUCLEOTIDE SEQUENCE [LARGE SCALE GENOMIC DNA]</scope>
    <source>
        <strain evidence="2 3">UAMH 11012</strain>
    </source>
</reference>
<name>A0A1L7XR76_9HELO</name>
<evidence type="ECO:0000313" key="2">
    <source>
        <dbReference type="EMBL" id="CZR67544.1"/>
    </source>
</evidence>
<proteinExistence type="predicted"/>
<sequence length="168" mass="18928">MSATLSPATAATTFTAATTPPTFDERLPVEIREVIWKAMMPPRIIEVYITGVELPNEMHHHLKANYNLSKVFHIRKESRKLALETYVLLSGRDEYPLQVGNTTVQDGLHHLMRGEDIGELPWACGFSMLRSFKALVTLTVAIDPAPTSIFSELMEDLQTEENEITEED</sequence>